<dbReference type="GO" id="GO:0000166">
    <property type="term" value="F:nucleotide binding"/>
    <property type="evidence" value="ECO:0007669"/>
    <property type="project" value="InterPro"/>
</dbReference>
<evidence type="ECO:0000256" key="1">
    <source>
        <dbReference type="SAM" id="MobiDB-lite"/>
    </source>
</evidence>
<dbReference type="GO" id="GO:0003676">
    <property type="term" value="F:nucleic acid binding"/>
    <property type="evidence" value="ECO:0007669"/>
    <property type="project" value="InterPro"/>
</dbReference>
<feature type="compositionally biased region" description="Basic and acidic residues" evidence="1">
    <location>
        <begin position="305"/>
        <end position="318"/>
    </location>
</feature>
<feature type="region of interest" description="Disordered" evidence="1">
    <location>
        <begin position="305"/>
        <end position="326"/>
    </location>
</feature>
<comment type="caution">
    <text evidence="3">The sequence shown here is derived from an EMBL/GenBank/DDBJ whole genome shotgun (WGS) entry which is preliminary data.</text>
</comment>
<dbReference type="OrthoDB" id="144122at2"/>
<dbReference type="GO" id="GO:0006139">
    <property type="term" value="P:nucleobase-containing compound metabolic process"/>
    <property type="evidence" value="ECO:0007669"/>
    <property type="project" value="InterPro"/>
</dbReference>
<dbReference type="AlphaFoldDB" id="A0A5N0VHX0"/>
<dbReference type="InterPro" id="IPR051086">
    <property type="entry name" value="RNase_D-like"/>
</dbReference>
<name>A0A5N0VHX0_9PSEU</name>
<dbReference type="PROSITE" id="PS50967">
    <property type="entry name" value="HRDC"/>
    <property type="match status" value="1"/>
</dbReference>
<dbReference type="SMART" id="SM00341">
    <property type="entry name" value="HRDC"/>
    <property type="match status" value="1"/>
</dbReference>
<dbReference type="SUPFAM" id="SSF47819">
    <property type="entry name" value="HRDC-like"/>
    <property type="match status" value="1"/>
</dbReference>
<feature type="region of interest" description="Disordered" evidence="1">
    <location>
        <begin position="1"/>
        <end position="24"/>
    </location>
</feature>
<dbReference type="CDD" id="cd06142">
    <property type="entry name" value="RNaseD_exo"/>
    <property type="match status" value="1"/>
</dbReference>
<dbReference type="SUPFAM" id="SSF53098">
    <property type="entry name" value="Ribonuclease H-like"/>
    <property type="match status" value="1"/>
</dbReference>
<evidence type="ECO:0000313" key="3">
    <source>
        <dbReference type="EMBL" id="KAA9165949.1"/>
    </source>
</evidence>
<dbReference type="GO" id="GO:0008408">
    <property type="term" value="F:3'-5' exonuclease activity"/>
    <property type="evidence" value="ECO:0007669"/>
    <property type="project" value="InterPro"/>
</dbReference>
<sequence>MEAADHEPAGPILLKEPADGTPPVVADPTDLARASEKLAAGTGAIAVDTERASGYRYWPKAYLVQLRREGAGTVLIDPIALDGELEPLRQAINGEEWVLHAASQDLPCLFELGLTPASLFDTELAGRLAGYERVALGTLVERLLGYTLEKGHSAADWSKRPLPVDWLNYAALDVELLVQLREKLEAELDAQGKLEWARQEFEAVRTAPQPAPRAEPWRRTSGIHKVRTARGLAAVRALWEARDELARKRDRAPSRVLPDSAIVNAVLSEPKTVAELQALPVFGGRVQRRYTANWFRHLEAARALPREELPNPAQHHDGPPPANRWADKDPDAAARLAAARAALNAIAEHHRLPPENLLLPDLLRRTCWRPPEDKSVEGVTEALRAGGARPWQVELTAEALSTALHATAPDKGAAGSAGAAGKPDGGGATEGSVGK</sequence>
<feature type="compositionally biased region" description="Gly residues" evidence="1">
    <location>
        <begin position="423"/>
        <end position="435"/>
    </location>
</feature>
<feature type="compositionally biased region" description="Low complexity" evidence="1">
    <location>
        <begin position="409"/>
        <end position="422"/>
    </location>
</feature>
<organism evidence="3 4">
    <name type="scientific">Amycolatopsis acidicola</name>
    <dbReference type="NCBI Taxonomy" id="2596893"/>
    <lineage>
        <taxon>Bacteria</taxon>
        <taxon>Bacillati</taxon>
        <taxon>Actinomycetota</taxon>
        <taxon>Actinomycetes</taxon>
        <taxon>Pseudonocardiales</taxon>
        <taxon>Pseudonocardiaceae</taxon>
        <taxon>Amycolatopsis</taxon>
    </lineage>
</organism>
<dbReference type="Proteomes" id="UP000319769">
    <property type="component" value="Unassembled WGS sequence"/>
</dbReference>
<dbReference type="InterPro" id="IPR044876">
    <property type="entry name" value="HRDC_dom_sf"/>
</dbReference>
<keyword evidence="4" id="KW-1185">Reference proteome</keyword>
<feature type="domain" description="HRDC" evidence="2">
    <location>
        <begin position="228"/>
        <end position="308"/>
    </location>
</feature>
<reference evidence="3" key="1">
    <citation type="submission" date="2019-09" db="EMBL/GenBank/DDBJ databases">
        <authorList>
            <person name="Teo W.F.A."/>
            <person name="Duangmal K."/>
        </authorList>
    </citation>
    <scope>NUCLEOTIDE SEQUENCE [LARGE SCALE GENOMIC DNA]</scope>
    <source>
        <strain evidence="3">K81G1</strain>
    </source>
</reference>
<dbReference type="Gene3D" id="3.30.420.10">
    <property type="entry name" value="Ribonuclease H-like superfamily/Ribonuclease H"/>
    <property type="match status" value="1"/>
</dbReference>
<dbReference type="Pfam" id="PF00570">
    <property type="entry name" value="HRDC"/>
    <property type="match status" value="1"/>
</dbReference>
<dbReference type="SMART" id="SM00474">
    <property type="entry name" value="35EXOc"/>
    <property type="match status" value="1"/>
</dbReference>
<dbReference type="Pfam" id="PF18305">
    <property type="entry name" value="DNA_pol_A_exoN"/>
    <property type="match status" value="1"/>
</dbReference>
<dbReference type="Pfam" id="PF01612">
    <property type="entry name" value="DNA_pol_A_exo1"/>
    <property type="match status" value="1"/>
</dbReference>
<dbReference type="RefSeq" id="WP_150980178.1">
    <property type="nucleotide sequence ID" value="NZ_VMNW02000003.1"/>
</dbReference>
<feature type="region of interest" description="Disordered" evidence="1">
    <location>
        <begin position="406"/>
        <end position="435"/>
    </location>
</feature>
<gene>
    <name evidence="3" type="ORF">FPZ12_003045</name>
</gene>
<dbReference type="InterPro" id="IPR002562">
    <property type="entry name" value="3'-5'_exonuclease_dom"/>
</dbReference>
<evidence type="ECO:0000259" key="2">
    <source>
        <dbReference type="PROSITE" id="PS50967"/>
    </source>
</evidence>
<dbReference type="InterPro" id="IPR012337">
    <property type="entry name" value="RNaseH-like_sf"/>
</dbReference>
<protein>
    <submittedName>
        <fullName evidence="3">Ribonuclease D</fullName>
    </submittedName>
</protein>
<dbReference type="PANTHER" id="PTHR47649:SF1">
    <property type="entry name" value="RIBONUCLEASE D"/>
    <property type="match status" value="1"/>
</dbReference>
<dbReference type="EMBL" id="VMNW02000003">
    <property type="protein sequence ID" value="KAA9165949.1"/>
    <property type="molecule type" value="Genomic_DNA"/>
</dbReference>
<accession>A0A5N0VHX0</accession>
<dbReference type="InterPro" id="IPR041605">
    <property type="entry name" value="Exo_C"/>
</dbReference>
<dbReference type="InterPro" id="IPR036397">
    <property type="entry name" value="RNaseH_sf"/>
</dbReference>
<dbReference type="Gene3D" id="1.10.150.80">
    <property type="entry name" value="HRDC domain"/>
    <property type="match status" value="2"/>
</dbReference>
<dbReference type="PANTHER" id="PTHR47649">
    <property type="entry name" value="RIBONUCLEASE D"/>
    <property type="match status" value="1"/>
</dbReference>
<evidence type="ECO:0000313" key="4">
    <source>
        <dbReference type="Proteomes" id="UP000319769"/>
    </source>
</evidence>
<dbReference type="InterPro" id="IPR002121">
    <property type="entry name" value="HRDC_dom"/>
</dbReference>
<proteinExistence type="predicted"/>
<dbReference type="InterPro" id="IPR010997">
    <property type="entry name" value="HRDC-like_sf"/>
</dbReference>